<dbReference type="AlphaFoldDB" id="A0A224YKQ7"/>
<proteinExistence type="predicted"/>
<dbReference type="EMBL" id="GFPF01003657">
    <property type="protein sequence ID" value="MAA14803.1"/>
    <property type="molecule type" value="Transcribed_RNA"/>
</dbReference>
<reference evidence="1" key="1">
    <citation type="journal article" date="2017" name="Parasit. Vectors">
        <title>Sialotranscriptomics of Rhipicephalus zambeziensis reveals intricate expression profiles of secretory proteins and suggests tight temporal transcriptional regulation during blood-feeding.</title>
        <authorList>
            <person name="de Castro M.H."/>
            <person name="de Klerk D."/>
            <person name="Pienaar R."/>
            <person name="Rees D.J.G."/>
            <person name="Mans B.J."/>
        </authorList>
    </citation>
    <scope>NUCLEOTIDE SEQUENCE</scope>
    <source>
        <tissue evidence="1">Salivary glands</tissue>
    </source>
</reference>
<evidence type="ECO:0000313" key="1">
    <source>
        <dbReference type="EMBL" id="MAA14803.1"/>
    </source>
</evidence>
<organism evidence="1">
    <name type="scientific">Rhipicephalus zambeziensis</name>
    <dbReference type="NCBI Taxonomy" id="60191"/>
    <lineage>
        <taxon>Eukaryota</taxon>
        <taxon>Metazoa</taxon>
        <taxon>Ecdysozoa</taxon>
        <taxon>Arthropoda</taxon>
        <taxon>Chelicerata</taxon>
        <taxon>Arachnida</taxon>
        <taxon>Acari</taxon>
        <taxon>Parasitiformes</taxon>
        <taxon>Ixodida</taxon>
        <taxon>Ixodoidea</taxon>
        <taxon>Ixodidae</taxon>
        <taxon>Rhipicephalinae</taxon>
        <taxon>Rhipicephalus</taxon>
        <taxon>Rhipicephalus</taxon>
    </lineage>
</organism>
<accession>A0A224YKQ7</accession>
<name>A0A224YKQ7_9ACAR</name>
<sequence>MLSVLVEAINVVEKCAMMMKFARRGMFNASNHPAGRRHNVSIKEEANKQNDLFVRSLLLSLGASALGHCNRDIYEALFNYIKESKRLPC</sequence>
<protein>
    <submittedName>
        <fullName evidence="1">Uncharacterized protein</fullName>
    </submittedName>
</protein>